<feature type="transmembrane region" description="Helical" evidence="1">
    <location>
        <begin position="453"/>
        <end position="472"/>
    </location>
</feature>
<feature type="transmembrane region" description="Helical" evidence="1">
    <location>
        <begin position="38"/>
        <end position="60"/>
    </location>
</feature>
<feature type="transmembrane region" description="Helical" evidence="1">
    <location>
        <begin position="98"/>
        <end position="117"/>
    </location>
</feature>
<feature type="transmembrane region" description="Helical" evidence="1">
    <location>
        <begin position="256"/>
        <end position="281"/>
    </location>
</feature>
<feature type="transmembrane region" description="Helical" evidence="1">
    <location>
        <begin position="407"/>
        <end position="424"/>
    </location>
</feature>
<feature type="transmembrane region" description="Helical" evidence="1">
    <location>
        <begin position="66"/>
        <end position="86"/>
    </location>
</feature>
<name>A0A2S7ILK8_9BACT</name>
<feature type="transmembrane region" description="Helical" evidence="1">
    <location>
        <begin position="6"/>
        <end position="26"/>
    </location>
</feature>
<feature type="transmembrane region" description="Helical" evidence="1">
    <location>
        <begin position="431"/>
        <end position="447"/>
    </location>
</feature>
<proteinExistence type="predicted"/>
<dbReference type="RefSeq" id="WP_104709805.1">
    <property type="nucleotide sequence ID" value="NZ_PTRA01000001.1"/>
</dbReference>
<dbReference type="Pfam" id="PF26626">
    <property type="entry name" value="DUF8201"/>
    <property type="match status" value="1"/>
</dbReference>
<reference evidence="4" key="1">
    <citation type="submission" date="2018-02" db="EMBL/GenBank/DDBJ databases">
        <title>Genome sequencing of Solimonas sp. HR-BB.</title>
        <authorList>
            <person name="Lee Y."/>
            <person name="Jeon C.O."/>
        </authorList>
    </citation>
    <scope>NUCLEOTIDE SEQUENCE [LARGE SCALE GENOMIC DNA]</scope>
    <source>
        <strain evidence="4">HR-U</strain>
    </source>
</reference>
<feature type="transmembrane region" description="Helical" evidence="1">
    <location>
        <begin position="296"/>
        <end position="320"/>
    </location>
</feature>
<dbReference type="EMBL" id="PTRA01000001">
    <property type="protein sequence ID" value="PQA58602.1"/>
    <property type="molecule type" value="Genomic_DNA"/>
</dbReference>
<dbReference type="Proteomes" id="UP000239590">
    <property type="component" value="Unassembled WGS sequence"/>
</dbReference>
<keyword evidence="4" id="KW-1185">Reference proteome</keyword>
<feature type="transmembrane region" description="Helical" evidence="1">
    <location>
        <begin position="173"/>
        <end position="191"/>
    </location>
</feature>
<feature type="domain" description="DUF8201" evidence="2">
    <location>
        <begin position="1"/>
        <end position="437"/>
    </location>
</feature>
<feature type="transmembrane region" description="Helical" evidence="1">
    <location>
        <begin position="379"/>
        <end position="395"/>
    </location>
</feature>
<keyword evidence="1" id="KW-0472">Membrane</keyword>
<dbReference type="InterPro" id="IPR058514">
    <property type="entry name" value="DUF8201"/>
</dbReference>
<keyword evidence="1" id="KW-1133">Transmembrane helix</keyword>
<dbReference type="OrthoDB" id="344987at2"/>
<evidence type="ECO:0000313" key="3">
    <source>
        <dbReference type="EMBL" id="PQA58602.1"/>
    </source>
</evidence>
<accession>A0A2S7ILK8</accession>
<comment type="caution">
    <text evidence="3">The sequence shown here is derived from an EMBL/GenBank/DDBJ whole genome shotgun (WGS) entry which is preliminary data.</text>
</comment>
<protein>
    <recommendedName>
        <fullName evidence="2">DUF8201 domain-containing protein</fullName>
    </recommendedName>
</protein>
<dbReference type="InterPro" id="IPR058065">
    <property type="entry name" value="LIC_10190-like"/>
</dbReference>
<evidence type="ECO:0000259" key="2">
    <source>
        <dbReference type="Pfam" id="PF26626"/>
    </source>
</evidence>
<evidence type="ECO:0000256" key="1">
    <source>
        <dbReference type="SAM" id="Phobius"/>
    </source>
</evidence>
<evidence type="ECO:0000313" key="4">
    <source>
        <dbReference type="Proteomes" id="UP000239590"/>
    </source>
</evidence>
<sequence length="552" mass="62772">MLLTLLLWLYISLLCLLAGDLVRMGFQKLGRTSLEVPLPFLAILGWAGLMNGLGYCWLLIPVGQAVHLFVLTGLLISGWLRRKYWISVVRTLQLPRSWLFWGVSILGFLVILTRTTHLPRVADTGGYHAPMIRWISEYAVVPGLANVNYRFGFNNASFLTEAFFSLRFLGGDAFHVLNGWLMAVVWCWALLLLQNTRFKPSEVLIVVLGVWYLWHSHWRLASPSPDHPAQLLVGLLFFLLIRQMEAPANSSERLLMVWLTLLAFTIKMSTLVALLISLLLFVDAFRKKDYAFLPRLIAVGLLPLLWWLTANVILTGYILYPTTSPVLDWFSFDWKVPKIVIEQGLLNLSGGTKLSPVQGLFDFSWVPYWFTQQLVPDQVLLVFLFGWPLFASFRWKQTVAFLMQYPNWFWVLVTAYAGVAFWFISAPEFRFGMGFIIAALVVGYLPYRVPVPALYRFGIVGVLSLALLYASFKRQASPLVFPDSYPAAQLTSYPLQGQRMYVATDDPRVIHGIKGYWSNCQDAALPCSPYYNPSLHLRGTTLSEGFKAVETR</sequence>
<feature type="transmembrane region" description="Helical" evidence="1">
    <location>
        <begin position="203"/>
        <end position="221"/>
    </location>
</feature>
<dbReference type="AlphaFoldDB" id="A0A2S7ILK8"/>
<keyword evidence="1" id="KW-0812">Transmembrane</keyword>
<dbReference type="NCBIfam" id="NF047510">
    <property type="entry name" value="LIC_10190_fam"/>
    <property type="match status" value="1"/>
</dbReference>
<gene>
    <name evidence="3" type="ORF">C5O19_02745</name>
</gene>
<organism evidence="3 4">
    <name type="scientific">Siphonobacter curvatus</name>
    <dbReference type="NCBI Taxonomy" id="2094562"/>
    <lineage>
        <taxon>Bacteria</taxon>
        <taxon>Pseudomonadati</taxon>
        <taxon>Bacteroidota</taxon>
        <taxon>Cytophagia</taxon>
        <taxon>Cytophagales</taxon>
        <taxon>Cytophagaceae</taxon>
        <taxon>Siphonobacter</taxon>
    </lineage>
</organism>